<comment type="caution">
    <text evidence="3">The sequence shown here is derived from an EMBL/GenBank/DDBJ whole genome shotgun (WGS) entry which is preliminary data.</text>
</comment>
<name>A0ABD0ZBN1_9HEMI</name>
<sequence length="336" mass="39111">MASKRRNMLNENKKQETSEIALEREGGPELNFNPLDVNKLSPEDERRLYQLLGKIALQVTAKSILLKPFYQDYLLQGKKGGLVTRGMLDQVLKFLDINLSAEDFHILVKRYMHDALTVRYMAFMKEIDGVIKYYDDHQMVDLAGKLLPSFKDIELDEAVKSYLRPEIVEAPRAPEVGLQKIFREDWRGKTPPEELIMIIKKIQAHVQKEKIRAEDFFRVYDTNDCGRIPVAAFLRGLSELRETWRRERTVLYLSKLELKSLCDLYRDPGDLERILWQQFCRDVEEVLIRMSAALVDIKLERISFMNNVENKVISILVMKIVGIETVLGEYSKPGQK</sequence>
<protein>
    <recommendedName>
        <fullName evidence="2">EF-hand domain-containing protein</fullName>
    </recommendedName>
</protein>
<proteinExistence type="predicted"/>
<dbReference type="PROSITE" id="PS50222">
    <property type="entry name" value="EF_HAND_2"/>
    <property type="match status" value="1"/>
</dbReference>
<reference evidence="3 4" key="1">
    <citation type="submission" date="2024-07" db="EMBL/GenBank/DDBJ databases">
        <title>Chromosome-level genome assembly of the water stick insect Ranatra chinensis (Heteroptera: Nepidae).</title>
        <authorList>
            <person name="Liu X."/>
        </authorList>
    </citation>
    <scope>NUCLEOTIDE SEQUENCE [LARGE SCALE GENOMIC DNA]</scope>
    <source>
        <strain evidence="3">Cailab_2021Rc</strain>
        <tissue evidence="3">Muscle</tissue>
    </source>
</reference>
<dbReference type="InterPro" id="IPR052603">
    <property type="entry name" value="EFCB6"/>
</dbReference>
<dbReference type="Gene3D" id="1.10.238.10">
    <property type="entry name" value="EF-hand"/>
    <property type="match status" value="1"/>
</dbReference>
<dbReference type="EMBL" id="JBFDAA010000002">
    <property type="protein sequence ID" value="KAL1139678.1"/>
    <property type="molecule type" value="Genomic_DNA"/>
</dbReference>
<dbReference type="InterPro" id="IPR002048">
    <property type="entry name" value="EF_hand_dom"/>
</dbReference>
<feature type="compositionally biased region" description="Basic and acidic residues" evidence="1">
    <location>
        <begin position="11"/>
        <end position="27"/>
    </location>
</feature>
<evidence type="ECO:0000313" key="4">
    <source>
        <dbReference type="Proteomes" id="UP001558652"/>
    </source>
</evidence>
<organism evidence="3 4">
    <name type="scientific">Ranatra chinensis</name>
    <dbReference type="NCBI Taxonomy" id="642074"/>
    <lineage>
        <taxon>Eukaryota</taxon>
        <taxon>Metazoa</taxon>
        <taxon>Ecdysozoa</taxon>
        <taxon>Arthropoda</taxon>
        <taxon>Hexapoda</taxon>
        <taxon>Insecta</taxon>
        <taxon>Pterygota</taxon>
        <taxon>Neoptera</taxon>
        <taxon>Paraneoptera</taxon>
        <taxon>Hemiptera</taxon>
        <taxon>Heteroptera</taxon>
        <taxon>Panheteroptera</taxon>
        <taxon>Nepomorpha</taxon>
        <taxon>Nepidae</taxon>
        <taxon>Ranatrinae</taxon>
        <taxon>Ranatra</taxon>
    </lineage>
</organism>
<dbReference type="InterPro" id="IPR011992">
    <property type="entry name" value="EF-hand-dom_pair"/>
</dbReference>
<dbReference type="AlphaFoldDB" id="A0ABD0ZBN1"/>
<dbReference type="PANTHER" id="PTHR20875">
    <property type="entry name" value="EF-HAND CALCIUM-BINDING DOMAIN-CONTAINING PROTEIN 6-RELATED"/>
    <property type="match status" value="1"/>
</dbReference>
<evidence type="ECO:0000259" key="2">
    <source>
        <dbReference type="PROSITE" id="PS50222"/>
    </source>
</evidence>
<keyword evidence="4" id="KW-1185">Reference proteome</keyword>
<feature type="domain" description="EF-hand" evidence="2">
    <location>
        <begin position="208"/>
        <end position="243"/>
    </location>
</feature>
<dbReference type="SUPFAM" id="SSF47473">
    <property type="entry name" value="EF-hand"/>
    <property type="match status" value="1"/>
</dbReference>
<evidence type="ECO:0000256" key="1">
    <source>
        <dbReference type="SAM" id="MobiDB-lite"/>
    </source>
</evidence>
<feature type="region of interest" description="Disordered" evidence="1">
    <location>
        <begin position="1"/>
        <end position="27"/>
    </location>
</feature>
<gene>
    <name evidence="3" type="ORF">AAG570_006656</name>
</gene>
<evidence type="ECO:0000313" key="3">
    <source>
        <dbReference type="EMBL" id="KAL1139678.1"/>
    </source>
</evidence>
<accession>A0ABD0ZBN1</accession>
<dbReference type="PANTHER" id="PTHR20875:SF0">
    <property type="entry name" value="GH12158P"/>
    <property type="match status" value="1"/>
</dbReference>
<dbReference type="Proteomes" id="UP001558652">
    <property type="component" value="Unassembled WGS sequence"/>
</dbReference>